<dbReference type="EMBL" id="GBRH01199794">
    <property type="protein sequence ID" value="JAD98101.1"/>
    <property type="molecule type" value="Transcribed_RNA"/>
</dbReference>
<evidence type="ECO:0000313" key="1">
    <source>
        <dbReference type="EMBL" id="JAD98101.1"/>
    </source>
</evidence>
<organism evidence="1">
    <name type="scientific">Arundo donax</name>
    <name type="common">Giant reed</name>
    <name type="synonym">Donax arundinaceus</name>
    <dbReference type="NCBI Taxonomy" id="35708"/>
    <lineage>
        <taxon>Eukaryota</taxon>
        <taxon>Viridiplantae</taxon>
        <taxon>Streptophyta</taxon>
        <taxon>Embryophyta</taxon>
        <taxon>Tracheophyta</taxon>
        <taxon>Spermatophyta</taxon>
        <taxon>Magnoliopsida</taxon>
        <taxon>Liliopsida</taxon>
        <taxon>Poales</taxon>
        <taxon>Poaceae</taxon>
        <taxon>PACMAD clade</taxon>
        <taxon>Arundinoideae</taxon>
        <taxon>Arundineae</taxon>
        <taxon>Arundo</taxon>
    </lineage>
</organism>
<reference evidence="1" key="2">
    <citation type="journal article" date="2015" name="Data Brief">
        <title>Shoot transcriptome of the giant reed, Arundo donax.</title>
        <authorList>
            <person name="Barrero R.A."/>
            <person name="Guerrero F.D."/>
            <person name="Moolhuijzen P."/>
            <person name="Goolsby J.A."/>
            <person name="Tidwell J."/>
            <person name="Bellgard S.E."/>
            <person name="Bellgard M.I."/>
        </authorList>
    </citation>
    <scope>NUCLEOTIDE SEQUENCE</scope>
    <source>
        <tissue evidence="1">Shoot tissue taken approximately 20 cm above the soil surface</tissue>
    </source>
</reference>
<proteinExistence type="predicted"/>
<name>A0A0A9EDJ7_ARUDO</name>
<sequence length="109" mass="12788">MTYTCLHVQVPTWLHVEVKLQGQILHCFHCYKYRLLLYKQIHLQRRSHQVENEKKKILYIDNVAGFYCKNNLTSVIFSSPSHGWQGHCKNVGIHSGSRSLIQDSCPSRY</sequence>
<reference evidence="1" key="1">
    <citation type="submission" date="2014-09" db="EMBL/GenBank/DDBJ databases">
        <authorList>
            <person name="Magalhaes I.L.F."/>
            <person name="Oliveira U."/>
            <person name="Santos F.R."/>
            <person name="Vidigal T.H.D.A."/>
            <person name="Brescovit A.D."/>
            <person name="Santos A.J."/>
        </authorList>
    </citation>
    <scope>NUCLEOTIDE SEQUENCE</scope>
    <source>
        <tissue evidence="1">Shoot tissue taken approximately 20 cm above the soil surface</tissue>
    </source>
</reference>
<dbReference type="AlphaFoldDB" id="A0A0A9EDJ7"/>
<protein>
    <submittedName>
        <fullName evidence="1">Uncharacterized protein</fullName>
    </submittedName>
</protein>
<accession>A0A0A9EDJ7</accession>